<comment type="function">
    <text evidence="5">Toxic component of a toxin-antitoxin (TA) system. An RNase.</text>
</comment>
<dbReference type="InterPro" id="IPR002716">
    <property type="entry name" value="PIN_dom"/>
</dbReference>
<dbReference type="AlphaFoldDB" id="A0A917D738"/>
<dbReference type="GO" id="GO:0090729">
    <property type="term" value="F:toxin activity"/>
    <property type="evidence" value="ECO:0007669"/>
    <property type="project" value="UniProtKB-KW"/>
</dbReference>
<proteinExistence type="inferred from homology"/>
<keyword evidence="5" id="KW-0800">Toxin</keyword>
<dbReference type="EMBL" id="BMJJ01000002">
    <property type="protein sequence ID" value="GGD09486.1"/>
    <property type="molecule type" value="Genomic_DNA"/>
</dbReference>
<comment type="similarity">
    <text evidence="5">Belongs to the PINc/VapC protein family.</text>
</comment>
<accession>A0A917D738</accession>
<keyword evidence="4 5" id="KW-0378">Hydrolase</keyword>
<evidence type="ECO:0000313" key="7">
    <source>
        <dbReference type="EMBL" id="GGD09486.1"/>
    </source>
</evidence>
<keyword evidence="2 5" id="KW-0540">Nuclease</keyword>
<dbReference type="Gene3D" id="3.40.50.1010">
    <property type="entry name" value="5'-nuclease"/>
    <property type="match status" value="1"/>
</dbReference>
<evidence type="ECO:0000256" key="1">
    <source>
        <dbReference type="ARBA" id="ARBA00022649"/>
    </source>
</evidence>
<evidence type="ECO:0000256" key="3">
    <source>
        <dbReference type="ARBA" id="ARBA00022723"/>
    </source>
</evidence>
<keyword evidence="8" id="KW-1185">Reference proteome</keyword>
<keyword evidence="1 5" id="KW-1277">Toxin-antitoxin system</keyword>
<evidence type="ECO:0000256" key="2">
    <source>
        <dbReference type="ARBA" id="ARBA00022722"/>
    </source>
</evidence>
<name>A0A917D738_9HYPH</name>
<dbReference type="GO" id="GO:0004540">
    <property type="term" value="F:RNA nuclease activity"/>
    <property type="evidence" value="ECO:0007669"/>
    <property type="project" value="InterPro"/>
</dbReference>
<reference evidence="7" key="1">
    <citation type="journal article" date="2014" name="Int. J. Syst. Evol. Microbiol.">
        <title>Complete genome sequence of Corynebacterium casei LMG S-19264T (=DSM 44701T), isolated from a smear-ripened cheese.</title>
        <authorList>
            <consortium name="US DOE Joint Genome Institute (JGI-PGF)"/>
            <person name="Walter F."/>
            <person name="Albersmeier A."/>
            <person name="Kalinowski J."/>
            <person name="Ruckert C."/>
        </authorList>
    </citation>
    <scope>NUCLEOTIDE SEQUENCE</scope>
    <source>
        <strain evidence="7">CGMCC 1.15493</strain>
    </source>
</reference>
<dbReference type="InterPro" id="IPR022907">
    <property type="entry name" value="VapC_family"/>
</dbReference>
<comment type="caution">
    <text evidence="7">The sequence shown here is derived from an EMBL/GenBank/DDBJ whole genome shotgun (WGS) entry which is preliminary data.</text>
</comment>
<feature type="binding site" evidence="5">
    <location>
        <position position="98"/>
    </location>
    <ligand>
        <name>Mg(2+)</name>
        <dbReference type="ChEBI" id="CHEBI:18420"/>
    </ligand>
</feature>
<dbReference type="GO" id="GO:0000287">
    <property type="term" value="F:magnesium ion binding"/>
    <property type="evidence" value="ECO:0007669"/>
    <property type="project" value="UniProtKB-UniRule"/>
</dbReference>
<dbReference type="GO" id="GO:0016787">
    <property type="term" value="F:hydrolase activity"/>
    <property type="evidence" value="ECO:0007669"/>
    <property type="project" value="UniProtKB-KW"/>
</dbReference>
<dbReference type="InterPro" id="IPR029060">
    <property type="entry name" value="PIN-like_dom_sf"/>
</dbReference>
<keyword evidence="3 5" id="KW-0479">Metal-binding</keyword>
<dbReference type="EC" id="3.1.-.-" evidence="5"/>
<evidence type="ECO:0000259" key="6">
    <source>
        <dbReference type="Pfam" id="PF01850"/>
    </source>
</evidence>
<dbReference type="CDD" id="cd18683">
    <property type="entry name" value="PIN_VapC-like"/>
    <property type="match status" value="1"/>
</dbReference>
<feature type="domain" description="PIN" evidence="6">
    <location>
        <begin position="4"/>
        <end position="124"/>
    </location>
</feature>
<dbReference type="Pfam" id="PF01850">
    <property type="entry name" value="PIN"/>
    <property type="match status" value="1"/>
</dbReference>
<protein>
    <recommendedName>
        <fullName evidence="5">Ribonuclease VapC</fullName>
        <shortName evidence="5">RNase VapC</shortName>
        <ecNumber evidence="5">3.1.-.-</ecNumber>
    </recommendedName>
    <alternativeName>
        <fullName evidence="5">Toxin VapC</fullName>
    </alternativeName>
</protein>
<keyword evidence="5" id="KW-0460">Magnesium</keyword>
<organism evidence="7 8">
    <name type="scientific">Aureimonas glaciei</name>
    <dbReference type="NCBI Taxonomy" id="1776957"/>
    <lineage>
        <taxon>Bacteria</taxon>
        <taxon>Pseudomonadati</taxon>
        <taxon>Pseudomonadota</taxon>
        <taxon>Alphaproteobacteria</taxon>
        <taxon>Hyphomicrobiales</taxon>
        <taxon>Aurantimonadaceae</taxon>
        <taxon>Aureimonas</taxon>
    </lineage>
</organism>
<dbReference type="Proteomes" id="UP000613160">
    <property type="component" value="Unassembled WGS sequence"/>
</dbReference>
<evidence type="ECO:0000256" key="4">
    <source>
        <dbReference type="ARBA" id="ARBA00022801"/>
    </source>
</evidence>
<sequence length="133" mass="14213">MIGIDTNVLVRLLVGDDVAQLETVRAILASQEGRPIMINLLVLTKAVWVLGKLKRPTAPTIPEVVEMLLASPDFLLEARDDVVRALEAAGAAKCDLADALIACRNRSLGCDTTVTFDHAASRLADATIATEFS</sequence>
<dbReference type="SUPFAM" id="SSF88723">
    <property type="entry name" value="PIN domain-like"/>
    <property type="match status" value="1"/>
</dbReference>
<feature type="binding site" evidence="5">
    <location>
        <position position="5"/>
    </location>
    <ligand>
        <name>Mg(2+)</name>
        <dbReference type="ChEBI" id="CHEBI:18420"/>
    </ligand>
</feature>
<evidence type="ECO:0000313" key="8">
    <source>
        <dbReference type="Proteomes" id="UP000613160"/>
    </source>
</evidence>
<dbReference type="RefSeq" id="WP_188849521.1">
    <property type="nucleotide sequence ID" value="NZ_BMJJ01000002.1"/>
</dbReference>
<comment type="cofactor">
    <cofactor evidence="5">
        <name>Mg(2+)</name>
        <dbReference type="ChEBI" id="CHEBI:18420"/>
    </cofactor>
</comment>
<reference evidence="7" key="2">
    <citation type="submission" date="2020-09" db="EMBL/GenBank/DDBJ databases">
        <authorList>
            <person name="Sun Q."/>
            <person name="Zhou Y."/>
        </authorList>
    </citation>
    <scope>NUCLEOTIDE SEQUENCE</scope>
    <source>
        <strain evidence="7">CGMCC 1.15493</strain>
    </source>
</reference>
<evidence type="ECO:0000256" key="5">
    <source>
        <dbReference type="HAMAP-Rule" id="MF_00265"/>
    </source>
</evidence>
<dbReference type="HAMAP" id="MF_00265">
    <property type="entry name" value="VapC_Nob1"/>
    <property type="match status" value="1"/>
</dbReference>
<gene>
    <name evidence="5" type="primary">vapC</name>
    <name evidence="7" type="ORF">GCM10011335_10490</name>
</gene>